<gene>
    <name evidence="5" type="ORF">FXV83_15795</name>
</gene>
<dbReference type="Pfam" id="PF01408">
    <property type="entry name" value="GFO_IDH_MocA"/>
    <property type="match status" value="1"/>
</dbReference>
<evidence type="ECO:0000313" key="6">
    <source>
        <dbReference type="Proteomes" id="UP000324797"/>
    </source>
</evidence>
<dbReference type="InterPro" id="IPR055170">
    <property type="entry name" value="GFO_IDH_MocA-like_dom"/>
</dbReference>
<dbReference type="PANTHER" id="PTHR43818">
    <property type="entry name" value="BCDNA.GH03377"/>
    <property type="match status" value="1"/>
</dbReference>
<proteinExistence type="predicted"/>
<dbReference type="SUPFAM" id="SSF55347">
    <property type="entry name" value="Glyceraldehyde-3-phosphate dehydrogenase-like, C-terminal domain"/>
    <property type="match status" value="1"/>
</dbReference>
<comment type="caution">
    <text evidence="5">The sequence shown here is derived from an EMBL/GenBank/DDBJ whole genome shotgun (WGS) entry which is preliminary data.</text>
</comment>
<feature type="domain" description="GFO/IDH/MocA-like oxidoreductase" evidence="4">
    <location>
        <begin position="156"/>
        <end position="291"/>
    </location>
</feature>
<dbReference type="InterPro" id="IPR000683">
    <property type="entry name" value="Gfo/Idh/MocA-like_OxRdtase_N"/>
</dbReference>
<accession>A0A5S4YMU2</accession>
<dbReference type="InterPro" id="IPR050463">
    <property type="entry name" value="Gfo/Idh/MocA_oxidrdct_glycsds"/>
</dbReference>
<dbReference type="AlphaFoldDB" id="A0A5S4YMU2"/>
<evidence type="ECO:0000259" key="4">
    <source>
        <dbReference type="Pfam" id="PF22725"/>
    </source>
</evidence>
<dbReference type="Pfam" id="PF22725">
    <property type="entry name" value="GFO_IDH_MocA_C3"/>
    <property type="match status" value="1"/>
</dbReference>
<evidence type="ECO:0000313" key="5">
    <source>
        <dbReference type="EMBL" id="TYO65680.1"/>
    </source>
</evidence>
<reference evidence="5 6" key="1">
    <citation type="submission" date="2019-08" db="EMBL/GenBank/DDBJ databases">
        <title>Bradyrhizobium hipponensis sp. nov., a rhizobium isolated from a Lupinus angustifolius root nodule in Tunisia.</title>
        <authorList>
            <person name="Off K."/>
            <person name="Rejili M."/>
            <person name="Mars M."/>
            <person name="Brachmann A."/>
            <person name="Marin M."/>
        </authorList>
    </citation>
    <scope>NUCLEOTIDE SEQUENCE [LARGE SCALE GENOMIC DNA]</scope>
    <source>
        <strain evidence="6">aSej3</strain>
    </source>
</reference>
<evidence type="ECO:0000259" key="3">
    <source>
        <dbReference type="Pfam" id="PF01408"/>
    </source>
</evidence>
<organism evidence="5 6">
    <name type="scientific">Bradyrhizobium hipponense</name>
    <dbReference type="NCBI Taxonomy" id="2605638"/>
    <lineage>
        <taxon>Bacteria</taxon>
        <taxon>Pseudomonadati</taxon>
        <taxon>Pseudomonadota</taxon>
        <taxon>Alphaproteobacteria</taxon>
        <taxon>Hyphomicrobiales</taxon>
        <taxon>Nitrobacteraceae</taxon>
        <taxon>Bradyrhizobium</taxon>
    </lineage>
</organism>
<dbReference type="GO" id="GO:0000166">
    <property type="term" value="F:nucleotide binding"/>
    <property type="evidence" value="ECO:0007669"/>
    <property type="project" value="InterPro"/>
</dbReference>
<evidence type="ECO:0000256" key="1">
    <source>
        <dbReference type="ARBA" id="ARBA00023002"/>
    </source>
</evidence>
<evidence type="ECO:0000256" key="2">
    <source>
        <dbReference type="SAM" id="MobiDB-lite"/>
    </source>
</evidence>
<dbReference type="InterPro" id="IPR036291">
    <property type="entry name" value="NAD(P)-bd_dom_sf"/>
</dbReference>
<feature type="compositionally biased region" description="Low complexity" evidence="2">
    <location>
        <begin position="1"/>
        <end position="11"/>
    </location>
</feature>
<keyword evidence="1" id="KW-0560">Oxidoreductase</keyword>
<dbReference type="GO" id="GO:0016491">
    <property type="term" value="F:oxidoreductase activity"/>
    <property type="evidence" value="ECO:0007669"/>
    <property type="project" value="UniProtKB-KW"/>
</dbReference>
<dbReference type="PANTHER" id="PTHR43818:SF11">
    <property type="entry name" value="BCDNA.GH03377"/>
    <property type="match status" value="1"/>
</dbReference>
<sequence>MSRTTSPASRAGRARPYRRGRDGEQVMSKLGVGIVGCGNISTIYMQNMPKFRDLNLVACADLRPEAAQAQAEKFGIEALTIDALLARSDIQIVVNLTTPESHFAISHAALAANKHVFGEKPITIEANDAATLVAEAADRGLKIGCAPDTFLGGGGRTARELVDAGRIGKVLYGTCFLMSHGMEHWHPDPTFFFKRGGGPILDMGPYYLAALINLLGPVALVQGRASAGFATRLVTSKGPMNGKIIAVETPTTVMSLLHFESGADIIFAMSWDVWKHAHPPIELYGTEGSLRVPDPNFFGGAVQYTEKGGDWISVAADDRPFGKPNWRSPNWADHMPNQANYRCLGVAELASAVLRCTPHRSSGALASHALEVKHAILKASVEGGEIAVRSRVERPAPLSELDAMVLWAGETF</sequence>
<dbReference type="SUPFAM" id="SSF51735">
    <property type="entry name" value="NAD(P)-binding Rossmann-fold domains"/>
    <property type="match status" value="1"/>
</dbReference>
<keyword evidence="6" id="KW-1185">Reference proteome</keyword>
<feature type="domain" description="Gfo/Idh/MocA-like oxidoreductase N-terminal" evidence="3">
    <location>
        <begin position="31"/>
        <end position="142"/>
    </location>
</feature>
<protein>
    <submittedName>
        <fullName evidence="5">Gfo/Idh/MocA family oxidoreductase</fullName>
    </submittedName>
</protein>
<name>A0A5S4YMU2_9BRAD</name>
<dbReference type="Gene3D" id="3.40.50.720">
    <property type="entry name" value="NAD(P)-binding Rossmann-like Domain"/>
    <property type="match status" value="1"/>
</dbReference>
<feature type="region of interest" description="Disordered" evidence="2">
    <location>
        <begin position="1"/>
        <end position="22"/>
    </location>
</feature>
<dbReference type="EMBL" id="VSTH01000050">
    <property type="protein sequence ID" value="TYO65680.1"/>
    <property type="molecule type" value="Genomic_DNA"/>
</dbReference>
<dbReference type="Proteomes" id="UP000324797">
    <property type="component" value="Unassembled WGS sequence"/>
</dbReference>
<dbReference type="Gene3D" id="3.30.360.10">
    <property type="entry name" value="Dihydrodipicolinate Reductase, domain 2"/>
    <property type="match status" value="1"/>
</dbReference>